<keyword evidence="7 9" id="KW-0030">Aminoacyl-tRNA synthetase</keyword>
<evidence type="ECO:0000259" key="13">
    <source>
        <dbReference type="Pfam" id="PF24810"/>
    </source>
</evidence>
<sequence length="1174" mass="135213">MEQKPRRKVEDLLQIQEEVQKNWERAKVFEEDAPEDSTQKEKYLVTFPYPYMNGRLHLGHTFSLSKCEFAVGYQRMKGKQCLFPFGFHCTGMPIKACADKLKREMEDFGYPPSFPAEAETKEELVEVDVTKDKSKGKKSKVVAKSGGAKYQWQIMKSLGLEDEEIKAFSDPMHWLEYFPPRAVEDLKKMGLHVDWRRAFITTDVNPFYDSFVRWQFIRLKERGKIDFGKRYTIYSPTDKQPCMDHDRASGEGVGPQEYTAIKMKIVKNMPEKIRVLGKPAFLVAATLRPETMYGQTNCWIHPSINYIAHEAINGEIFITTRRAALNMAYQGLTQNQNEVTIVAEISGQELIGIGMESPLTSYQVLYALPMLTIKEDKGTGIVTSVPSDSPDDFVALRDLKTKQPFRQKFGVKDEMVLPFEAIPIVEVPGLGNLSAPTICEKYKIQSQNDADKLKEAKDIVYNKGFYDGVMLVGPHKGKKISDIKKLVQKELTDVNQACIYMEPEKQVISRSGDECVVALCDQWYLKYGESDWKAVTKQALDRVDTFHEEVKKNFLSTMDWLREHACSRTYGLGSKLPWDEQWLIESLSDSTIYMAYYTIAHLIQGNSFDGRSPNALDIRPEEMTPEVWDYIFFKEAALPKDTRISIENLNKLRREFQHWYPVDLRVSGKDLVPNHLTYYLYIHTAIWPKEPEKWPKAIRANGHLLLNSEKMSKSTGNFMTLSEAVTKYSADGMRYALADAGDSIEDANFVEKTADSGVLRLFTLIEWTKEIIEKLKSNSYRIGEYNFNDLIFENSMNEKINESSANFDRLLFKEALKTCFFEYQEIRDKYREQTMEDMHRDLILKFIETQALILSPICPHVAEHIWTEVLKKEGSILNESWPKVAQIDAQILRARNYLDEAIHGFRTRKIAYKTLIIGKAGKKGAVRKIEEPTHATIWIAKSYPRWQAIILSTLQERCTPEGKLPPNNTLSEIFGKLPELKKYMKKVMPFVQAVKESVDKKGLEALKQNVDLDEESVLKEIIPYLKNTLELEHIDIKNSDDPFADEKTKQDCVPGSPFIMFRCEKVSLKFINPQPMSGLFEVEVPIIEGDTLQTLRDRLCRNVKQLKDPKKVDVFRYDDPILGPRRLPTLEWEFGKIRIMDTDRFSIDTISNTVSLIQNGSKQDIGYQLVYIVS</sequence>
<dbReference type="Pfam" id="PF24810">
    <property type="entry name" value="RBD_LARS1"/>
    <property type="match status" value="1"/>
</dbReference>
<comment type="caution">
    <text evidence="14">The sequence shown here is derived from an EMBL/GenBank/DDBJ whole genome shotgun (WGS) entry which is preliminary data.</text>
</comment>
<dbReference type="CDD" id="cd00812">
    <property type="entry name" value="LeuRS_core"/>
    <property type="match status" value="1"/>
</dbReference>
<evidence type="ECO:0000256" key="5">
    <source>
        <dbReference type="ARBA" id="ARBA00022840"/>
    </source>
</evidence>
<dbReference type="InterPro" id="IPR014729">
    <property type="entry name" value="Rossmann-like_a/b/a_fold"/>
</dbReference>
<dbReference type="NCBIfam" id="TIGR00395">
    <property type="entry name" value="leuS_arch"/>
    <property type="match status" value="1"/>
</dbReference>
<feature type="domain" description="Leucine--tRNA ligase RagD-binding" evidence="13">
    <location>
        <begin position="939"/>
        <end position="1010"/>
    </location>
</feature>
<dbReference type="EMBL" id="JAVRJZ010000012">
    <property type="protein sequence ID" value="KAK2715989.1"/>
    <property type="molecule type" value="Genomic_DNA"/>
</dbReference>
<dbReference type="GO" id="GO:0002161">
    <property type="term" value="F:aminoacyl-tRNA deacylase activity"/>
    <property type="evidence" value="ECO:0007669"/>
    <property type="project" value="InterPro"/>
</dbReference>
<evidence type="ECO:0000256" key="6">
    <source>
        <dbReference type="ARBA" id="ARBA00022917"/>
    </source>
</evidence>
<dbReference type="Pfam" id="PF22947">
    <property type="entry name" value="ULD_3"/>
    <property type="match status" value="1"/>
</dbReference>
<dbReference type="FunFam" id="3.40.50.620:FF:000326">
    <property type="entry name" value="Leucine--tRNA ligase, cytoplasmic"/>
    <property type="match status" value="1"/>
</dbReference>
<dbReference type="GO" id="GO:0006429">
    <property type="term" value="P:leucyl-tRNA aminoacylation"/>
    <property type="evidence" value="ECO:0007669"/>
    <property type="project" value="InterPro"/>
</dbReference>
<dbReference type="InterPro" id="IPR004493">
    <property type="entry name" value="Leu-tRNA-synth_Ia_arc/euk"/>
</dbReference>
<evidence type="ECO:0000256" key="1">
    <source>
        <dbReference type="ARBA" id="ARBA00005594"/>
    </source>
</evidence>
<dbReference type="Gene3D" id="1.10.10.720">
    <property type="entry name" value="leucyl-tRNA synthetase"/>
    <property type="match status" value="1"/>
</dbReference>
<evidence type="ECO:0000256" key="3">
    <source>
        <dbReference type="ARBA" id="ARBA00022598"/>
    </source>
</evidence>
<dbReference type="Gene3D" id="3.30.2320.20">
    <property type="entry name" value="Class I aminoacyl-tRNA synthetases (RS)"/>
    <property type="match status" value="1"/>
</dbReference>
<evidence type="ECO:0000256" key="8">
    <source>
        <dbReference type="ARBA" id="ARBA00030520"/>
    </source>
</evidence>
<feature type="domain" description="Aminoacyl-tRNA synthetase class Ia" evidence="10">
    <location>
        <begin position="19"/>
        <end position="100"/>
    </location>
</feature>
<accession>A0AA88HXQ8</accession>
<feature type="domain" description="Leucine--tRNA ligase ubiquitin-like" evidence="12">
    <location>
        <begin position="1064"/>
        <end position="1173"/>
    </location>
</feature>
<dbReference type="Gene3D" id="1.10.730.10">
    <property type="entry name" value="Isoleucyl-tRNA Synthetase, Domain 1"/>
    <property type="match status" value="1"/>
</dbReference>
<feature type="domain" description="Methionyl/Valyl/Leucyl/Isoleucyl-tRNA synthetase anticodon-binding" evidence="11">
    <location>
        <begin position="792"/>
        <end position="907"/>
    </location>
</feature>
<comment type="similarity">
    <text evidence="1 9">Belongs to the class-I aminoacyl-tRNA synthetase family.</text>
</comment>
<reference evidence="14" key="1">
    <citation type="submission" date="2023-07" db="EMBL/GenBank/DDBJ databases">
        <title>Chromosome-level genome assembly of Artemia franciscana.</title>
        <authorList>
            <person name="Jo E."/>
        </authorList>
    </citation>
    <scope>NUCLEOTIDE SEQUENCE</scope>
    <source>
        <tissue evidence="14">Whole body</tissue>
    </source>
</reference>
<dbReference type="InterPro" id="IPR013155">
    <property type="entry name" value="M/V/L/I-tRNA-synth_anticd-bd"/>
</dbReference>
<dbReference type="Pfam" id="PF08264">
    <property type="entry name" value="Anticodon_1"/>
    <property type="match status" value="1"/>
</dbReference>
<dbReference type="SUPFAM" id="SSF47323">
    <property type="entry name" value="Anticodon-binding domain of a subclass of class I aminoacyl-tRNA synthetases"/>
    <property type="match status" value="1"/>
</dbReference>
<evidence type="ECO:0000256" key="7">
    <source>
        <dbReference type="ARBA" id="ARBA00023146"/>
    </source>
</evidence>
<dbReference type="Pfam" id="PF00133">
    <property type="entry name" value="tRNA-synt_1"/>
    <property type="match status" value="2"/>
</dbReference>
<dbReference type="EC" id="6.1.1.4" evidence="2"/>
<dbReference type="SUPFAM" id="SSF52374">
    <property type="entry name" value="Nucleotidylyl transferase"/>
    <property type="match status" value="1"/>
</dbReference>
<dbReference type="PANTHER" id="PTHR45794">
    <property type="entry name" value="LEUCYL-TRNA SYNTHETASE"/>
    <property type="match status" value="1"/>
</dbReference>
<dbReference type="InterPro" id="IPR054509">
    <property type="entry name" value="LARS1_ULD"/>
</dbReference>
<evidence type="ECO:0000313" key="14">
    <source>
        <dbReference type="EMBL" id="KAK2715989.1"/>
    </source>
</evidence>
<dbReference type="NCBIfam" id="NF008957">
    <property type="entry name" value="PRK12300.1"/>
    <property type="match status" value="1"/>
</dbReference>
<dbReference type="GO" id="GO:0004823">
    <property type="term" value="F:leucine-tRNA ligase activity"/>
    <property type="evidence" value="ECO:0007669"/>
    <property type="project" value="UniProtKB-EC"/>
</dbReference>
<dbReference type="PANTHER" id="PTHR45794:SF1">
    <property type="entry name" value="LEUCINE--TRNA LIGASE, CYTOPLASMIC"/>
    <property type="match status" value="1"/>
</dbReference>
<dbReference type="Proteomes" id="UP001187531">
    <property type="component" value="Unassembled WGS sequence"/>
</dbReference>
<dbReference type="Gene3D" id="3.40.50.620">
    <property type="entry name" value="HUPs"/>
    <property type="match status" value="1"/>
</dbReference>
<dbReference type="InterPro" id="IPR009080">
    <property type="entry name" value="tRNAsynth_Ia_anticodon-bd"/>
</dbReference>
<evidence type="ECO:0000256" key="2">
    <source>
        <dbReference type="ARBA" id="ARBA00013164"/>
    </source>
</evidence>
<evidence type="ECO:0000313" key="15">
    <source>
        <dbReference type="Proteomes" id="UP001187531"/>
    </source>
</evidence>
<protein>
    <recommendedName>
        <fullName evidence="2">leucine--tRNA ligase</fullName>
        <ecNumber evidence="2">6.1.1.4</ecNumber>
    </recommendedName>
    <alternativeName>
        <fullName evidence="8">Leucyl-tRNA synthetase</fullName>
    </alternativeName>
</protein>
<dbReference type="InterPro" id="IPR002300">
    <property type="entry name" value="aa-tRNA-synth_Ia"/>
</dbReference>
<keyword evidence="5 9" id="KW-0067">ATP-binding</keyword>
<dbReference type="PROSITE" id="PS00178">
    <property type="entry name" value="AA_TRNA_LIGASE_I"/>
    <property type="match status" value="1"/>
</dbReference>
<dbReference type="AlphaFoldDB" id="A0AA88HXQ8"/>
<gene>
    <name evidence="14" type="ORF">QYM36_010523</name>
</gene>
<proteinExistence type="inferred from homology"/>
<keyword evidence="15" id="KW-1185">Reference proteome</keyword>
<dbReference type="FunFam" id="3.90.740.10:FF:000001">
    <property type="entry name" value="Leucine--tRNA ligase, cytoplasmic"/>
    <property type="match status" value="1"/>
</dbReference>
<feature type="domain" description="Aminoacyl-tRNA synthetase class Ia" evidence="10">
    <location>
        <begin position="173"/>
        <end position="748"/>
    </location>
</feature>
<dbReference type="GO" id="GO:0005524">
    <property type="term" value="F:ATP binding"/>
    <property type="evidence" value="ECO:0007669"/>
    <property type="project" value="UniProtKB-KW"/>
</dbReference>
<evidence type="ECO:0000256" key="4">
    <source>
        <dbReference type="ARBA" id="ARBA00022741"/>
    </source>
</evidence>
<dbReference type="InterPro" id="IPR055416">
    <property type="entry name" value="RBD_LARS1"/>
</dbReference>
<dbReference type="InterPro" id="IPR009008">
    <property type="entry name" value="Val/Leu/Ile-tRNA-synth_edit"/>
</dbReference>
<keyword evidence="6 9" id="KW-0648">Protein biosynthesis</keyword>
<dbReference type="CDD" id="cd07959">
    <property type="entry name" value="Anticodon_Ia_Leu_AEc"/>
    <property type="match status" value="1"/>
</dbReference>
<evidence type="ECO:0000259" key="11">
    <source>
        <dbReference type="Pfam" id="PF08264"/>
    </source>
</evidence>
<dbReference type="SUPFAM" id="SSF50677">
    <property type="entry name" value="ValRS/IleRS/LeuRS editing domain"/>
    <property type="match status" value="1"/>
</dbReference>
<name>A0AA88HXQ8_ARTSF</name>
<organism evidence="14 15">
    <name type="scientific">Artemia franciscana</name>
    <name type="common">Brine shrimp</name>
    <name type="synonym">Artemia sanfranciscana</name>
    <dbReference type="NCBI Taxonomy" id="6661"/>
    <lineage>
        <taxon>Eukaryota</taxon>
        <taxon>Metazoa</taxon>
        <taxon>Ecdysozoa</taxon>
        <taxon>Arthropoda</taxon>
        <taxon>Crustacea</taxon>
        <taxon>Branchiopoda</taxon>
        <taxon>Anostraca</taxon>
        <taxon>Artemiidae</taxon>
        <taxon>Artemia</taxon>
    </lineage>
</organism>
<evidence type="ECO:0000259" key="10">
    <source>
        <dbReference type="Pfam" id="PF00133"/>
    </source>
</evidence>
<dbReference type="InterPro" id="IPR001412">
    <property type="entry name" value="aa-tRNA-synth_I_CS"/>
</dbReference>
<keyword evidence="3 9" id="KW-0436">Ligase</keyword>
<keyword evidence="4 9" id="KW-0547">Nucleotide-binding</keyword>
<dbReference type="Gene3D" id="3.90.740.10">
    <property type="entry name" value="Valyl/Leucyl/Isoleucyl-tRNA synthetase, editing domain"/>
    <property type="match status" value="1"/>
</dbReference>
<evidence type="ECO:0000256" key="9">
    <source>
        <dbReference type="RuleBase" id="RU363035"/>
    </source>
</evidence>
<evidence type="ECO:0000259" key="12">
    <source>
        <dbReference type="Pfam" id="PF22947"/>
    </source>
</evidence>